<sequence length="180" mass="20518">MNSVEIVNLKEDKYRPGSTWKDTQTYGKQQDVTMAGSTNQPHNSSQMLQVCATAIVQSQTQIQQLRMYAESQRQLAESHKREVDSLRSELQQLRSAVFYVQRERDAENSKCAILQELIDTQRGIIQDYERERQGHISDHLQASTSYGSNLHQQFDHVPVTPDNPVEAGRGEPGLQMSQVE</sequence>
<evidence type="ECO:0000256" key="2">
    <source>
        <dbReference type="SAM" id="MobiDB-lite"/>
    </source>
</evidence>
<dbReference type="AlphaFoldDB" id="A0A0D9NLX3"/>
<gene>
    <name evidence="3" type="ORF">H634G_11143</name>
</gene>
<protein>
    <submittedName>
        <fullName evidence="3">Uncharacterized protein</fullName>
    </submittedName>
</protein>
<reference evidence="4" key="1">
    <citation type="journal article" date="2014" name="BMC Genomics">
        <title>The genome sequence of the biocontrol fungus Metarhizium anisopliae and comparative genomics of Metarhizium species.</title>
        <authorList>
            <person name="Pattemore J.A."/>
            <person name="Hane J.K."/>
            <person name="Williams A.H."/>
            <person name="Wilson B.A."/>
            <person name="Stodart B.J."/>
            <person name="Ash G.J."/>
        </authorList>
    </citation>
    <scope>NUCLEOTIDE SEQUENCE [LARGE SCALE GENOMIC DNA]</scope>
    <source>
        <strain evidence="4">BRIP 53293</strain>
    </source>
</reference>
<evidence type="ECO:0000313" key="4">
    <source>
        <dbReference type="Proteomes" id="UP000054544"/>
    </source>
</evidence>
<feature type="region of interest" description="Disordered" evidence="2">
    <location>
        <begin position="143"/>
        <end position="180"/>
    </location>
</feature>
<organism evidence="3 4">
    <name type="scientific">Metarhizium anisopliae BRIP 53293</name>
    <dbReference type="NCBI Taxonomy" id="1291518"/>
    <lineage>
        <taxon>Eukaryota</taxon>
        <taxon>Fungi</taxon>
        <taxon>Dikarya</taxon>
        <taxon>Ascomycota</taxon>
        <taxon>Pezizomycotina</taxon>
        <taxon>Sordariomycetes</taxon>
        <taxon>Hypocreomycetidae</taxon>
        <taxon>Hypocreales</taxon>
        <taxon>Clavicipitaceae</taxon>
        <taxon>Metarhizium</taxon>
    </lineage>
</organism>
<keyword evidence="1" id="KW-0175">Coiled coil</keyword>
<feature type="compositionally biased region" description="Polar residues" evidence="2">
    <location>
        <begin position="143"/>
        <end position="152"/>
    </location>
</feature>
<feature type="coiled-coil region" evidence="1">
    <location>
        <begin position="69"/>
        <end position="96"/>
    </location>
</feature>
<dbReference type="Proteomes" id="UP000054544">
    <property type="component" value="Unassembled WGS sequence"/>
</dbReference>
<evidence type="ECO:0000256" key="1">
    <source>
        <dbReference type="SAM" id="Coils"/>
    </source>
</evidence>
<evidence type="ECO:0000313" key="3">
    <source>
        <dbReference type="EMBL" id="KJK73595.1"/>
    </source>
</evidence>
<dbReference type="OrthoDB" id="10331595at2759"/>
<accession>A0A0D9NLX3</accession>
<keyword evidence="4" id="KW-1185">Reference proteome</keyword>
<dbReference type="EMBL" id="KE384795">
    <property type="protein sequence ID" value="KJK73595.1"/>
    <property type="molecule type" value="Genomic_DNA"/>
</dbReference>
<name>A0A0D9NLX3_METAN</name>
<proteinExistence type="predicted"/>